<dbReference type="Proteomes" id="UP000243376">
    <property type="component" value="Unassembled WGS sequence"/>
</dbReference>
<evidence type="ECO:0008006" key="3">
    <source>
        <dbReference type="Google" id="ProtNLM"/>
    </source>
</evidence>
<protein>
    <recommendedName>
        <fullName evidence="3">SH3 domain-containing protein</fullName>
    </recommendedName>
</protein>
<gene>
    <name evidence="1" type="ORF">C0184_00030</name>
</gene>
<evidence type="ECO:0000313" key="1">
    <source>
        <dbReference type="EMBL" id="PMP87558.1"/>
    </source>
</evidence>
<accession>A0A2J6XG30</accession>
<sequence>TPTATPTVTPTPTITPIPYDGVMTGNVYLYSFPDEASERSLIVAPRNAPVIVLAQYGDWYQVRVDVRVDQQAVQLIGWVPSRWVGLVRPIPPNLVTPFPVP</sequence>
<organism evidence="1 2">
    <name type="scientific">Chloroflexus aggregans</name>
    <dbReference type="NCBI Taxonomy" id="152260"/>
    <lineage>
        <taxon>Bacteria</taxon>
        <taxon>Bacillati</taxon>
        <taxon>Chloroflexota</taxon>
        <taxon>Chloroflexia</taxon>
        <taxon>Chloroflexales</taxon>
        <taxon>Chloroflexineae</taxon>
        <taxon>Chloroflexaceae</taxon>
        <taxon>Chloroflexus</taxon>
    </lineage>
</organism>
<comment type="caution">
    <text evidence="1">The sequence shown here is derived from an EMBL/GenBank/DDBJ whole genome shotgun (WGS) entry which is preliminary data.</text>
</comment>
<dbReference type="AlphaFoldDB" id="A0A2J6XG30"/>
<name>A0A2J6XG30_9CHLR</name>
<feature type="non-terminal residue" evidence="1">
    <location>
        <position position="1"/>
    </location>
</feature>
<dbReference type="EMBL" id="PNIQ01000004">
    <property type="protein sequence ID" value="PMP87558.1"/>
    <property type="molecule type" value="Genomic_DNA"/>
</dbReference>
<proteinExistence type="predicted"/>
<evidence type="ECO:0000313" key="2">
    <source>
        <dbReference type="Proteomes" id="UP000243376"/>
    </source>
</evidence>
<reference evidence="1 2" key="1">
    <citation type="submission" date="2018-01" db="EMBL/GenBank/DDBJ databases">
        <title>Metagenomic assembled genomes from two thermal pools in the Uzon Caldera, Kamchatka, Russia.</title>
        <authorList>
            <person name="Wilkins L."/>
            <person name="Ettinger C."/>
        </authorList>
    </citation>
    <scope>NUCLEOTIDE SEQUENCE [LARGE SCALE GENOMIC DNA]</scope>
    <source>
        <strain evidence="1">ZAV-02</strain>
    </source>
</reference>